<keyword evidence="1" id="KW-1133">Transmembrane helix</keyword>
<keyword evidence="1" id="KW-0812">Transmembrane</keyword>
<evidence type="ECO:0000313" key="2">
    <source>
        <dbReference type="EMBL" id="SFI28591.1"/>
    </source>
</evidence>
<dbReference type="EMBL" id="FOQY01000002">
    <property type="protein sequence ID" value="SFI28591.1"/>
    <property type="molecule type" value="Genomic_DNA"/>
</dbReference>
<evidence type="ECO:0000256" key="1">
    <source>
        <dbReference type="SAM" id="Phobius"/>
    </source>
</evidence>
<keyword evidence="3" id="KW-1185">Reference proteome</keyword>
<sequence length="84" mass="8739">MFDVLGAEIGRLITASVFGLTVAAVASLVPMLVAGITIPRRQRGLAHAGRRHRPGPLRPQGVEPVEEIWEPLAGALAPLPGGEG</sequence>
<dbReference type="RefSeq" id="WP_093885606.1">
    <property type="nucleotide sequence ID" value="NZ_FOQY01000002.1"/>
</dbReference>
<keyword evidence="1" id="KW-0472">Membrane</keyword>
<dbReference type="Proteomes" id="UP000199111">
    <property type="component" value="Unassembled WGS sequence"/>
</dbReference>
<organism evidence="2 3">
    <name type="scientific">Streptosporangium canum</name>
    <dbReference type="NCBI Taxonomy" id="324952"/>
    <lineage>
        <taxon>Bacteria</taxon>
        <taxon>Bacillati</taxon>
        <taxon>Actinomycetota</taxon>
        <taxon>Actinomycetes</taxon>
        <taxon>Streptosporangiales</taxon>
        <taxon>Streptosporangiaceae</taxon>
        <taxon>Streptosporangium</taxon>
    </lineage>
</organism>
<gene>
    <name evidence="2" type="ORF">SAMN05216275_102281</name>
</gene>
<reference evidence="3" key="1">
    <citation type="submission" date="2016-10" db="EMBL/GenBank/DDBJ databases">
        <authorList>
            <person name="Varghese N."/>
            <person name="Submissions S."/>
        </authorList>
    </citation>
    <scope>NUCLEOTIDE SEQUENCE [LARGE SCALE GENOMIC DNA]</scope>
    <source>
        <strain evidence="3">CGMCC 4.2126</strain>
    </source>
</reference>
<protein>
    <submittedName>
        <fullName evidence="2">Uncharacterized protein</fullName>
    </submittedName>
</protein>
<feature type="transmembrane region" description="Helical" evidence="1">
    <location>
        <begin position="12"/>
        <end position="33"/>
    </location>
</feature>
<name>A0A1I3GYY2_9ACTN</name>
<accession>A0A1I3GYY2</accession>
<proteinExistence type="predicted"/>
<evidence type="ECO:0000313" key="3">
    <source>
        <dbReference type="Proteomes" id="UP000199111"/>
    </source>
</evidence>
<dbReference type="AlphaFoldDB" id="A0A1I3GYY2"/>
<dbReference type="GeneID" id="96304062"/>